<gene>
    <name evidence="1" type="ORF">HPB48_001988</name>
</gene>
<reference evidence="1 2" key="1">
    <citation type="journal article" date="2020" name="Cell">
        <title>Large-Scale Comparative Analyses of Tick Genomes Elucidate Their Genetic Diversity and Vector Capacities.</title>
        <authorList>
            <consortium name="Tick Genome and Microbiome Consortium (TIGMIC)"/>
            <person name="Jia N."/>
            <person name="Wang J."/>
            <person name="Shi W."/>
            <person name="Du L."/>
            <person name="Sun Y."/>
            <person name="Zhan W."/>
            <person name="Jiang J.F."/>
            <person name="Wang Q."/>
            <person name="Zhang B."/>
            <person name="Ji P."/>
            <person name="Bell-Sakyi L."/>
            <person name="Cui X.M."/>
            <person name="Yuan T.T."/>
            <person name="Jiang B.G."/>
            <person name="Yang W.F."/>
            <person name="Lam T.T."/>
            <person name="Chang Q.C."/>
            <person name="Ding S.J."/>
            <person name="Wang X.J."/>
            <person name="Zhu J.G."/>
            <person name="Ruan X.D."/>
            <person name="Zhao L."/>
            <person name="Wei J.T."/>
            <person name="Ye R.Z."/>
            <person name="Que T.C."/>
            <person name="Du C.H."/>
            <person name="Zhou Y.H."/>
            <person name="Cheng J.X."/>
            <person name="Dai P.F."/>
            <person name="Guo W.B."/>
            <person name="Han X.H."/>
            <person name="Huang E.J."/>
            <person name="Li L.F."/>
            <person name="Wei W."/>
            <person name="Gao Y.C."/>
            <person name="Liu J.Z."/>
            <person name="Shao H.Z."/>
            <person name="Wang X."/>
            <person name="Wang C.C."/>
            <person name="Yang T.C."/>
            <person name="Huo Q.B."/>
            <person name="Li W."/>
            <person name="Chen H.Y."/>
            <person name="Chen S.E."/>
            <person name="Zhou L.G."/>
            <person name="Ni X.B."/>
            <person name="Tian J.H."/>
            <person name="Sheng Y."/>
            <person name="Liu T."/>
            <person name="Pan Y.S."/>
            <person name="Xia L.Y."/>
            <person name="Li J."/>
            <person name="Zhao F."/>
            <person name="Cao W.C."/>
        </authorList>
    </citation>
    <scope>NUCLEOTIDE SEQUENCE [LARGE SCALE GENOMIC DNA]</scope>
    <source>
        <strain evidence="1">HaeL-2018</strain>
    </source>
</reference>
<dbReference type="OrthoDB" id="6514253at2759"/>
<evidence type="ECO:0000313" key="1">
    <source>
        <dbReference type="EMBL" id="KAH9370924.1"/>
    </source>
</evidence>
<accession>A0A9J6G967</accession>
<name>A0A9J6G967_HAELO</name>
<sequence length="171" mass="18813">MQRLLVYLDNSRDTRLNLYIALEMMAAAWAATGREIVADRFAHAGLKLGGRPPAEALASWAALQDAGNVPCGVELDDFIDADTDVTAHEELSDEDIIKSVRDKEDSDEDAVPDLPPPPATARVLDAFDVVRNCVAANDDEVTMQLLMECDDRVMAFLGRKTKQATLPELWK</sequence>
<comment type="caution">
    <text evidence="1">The sequence shown here is derived from an EMBL/GenBank/DDBJ whole genome shotgun (WGS) entry which is preliminary data.</text>
</comment>
<dbReference type="VEuPathDB" id="VectorBase:HLOH_048138"/>
<organism evidence="1 2">
    <name type="scientific">Haemaphysalis longicornis</name>
    <name type="common">Bush tick</name>
    <dbReference type="NCBI Taxonomy" id="44386"/>
    <lineage>
        <taxon>Eukaryota</taxon>
        <taxon>Metazoa</taxon>
        <taxon>Ecdysozoa</taxon>
        <taxon>Arthropoda</taxon>
        <taxon>Chelicerata</taxon>
        <taxon>Arachnida</taxon>
        <taxon>Acari</taxon>
        <taxon>Parasitiformes</taxon>
        <taxon>Ixodida</taxon>
        <taxon>Ixodoidea</taxon>
        <taxon>Ixodidae</taxon>
        <taxon>Haemaphysalinae</taxon>
        <taxon>Haemaphysalis</taxon>
    </lineage>
</organism>
<dbReference type="AlphaFoldDB" id="A0A9J6G967"/>
<protein>
    <submittedName>
        <fullName evidence="1">Uncharacterized protein</fullName>
    </submittedName>
</protein>
<dbReference type="EMBL" id="JABSTR010000005">
    <property type="protein sequence ID" value="KAH9370924.1"/>
    <property type="molecule type" value="Genomic_DNA"/>
</dbReference>
<evidence type="ECO:0000313" key="2">
    <source>
        <dbReference type="Proteomes" id="UP000821853"/>
    </source>
</evidence>
<proteinExistence type="predicted"/>
<dbReference type="Proteomes" id="UP000821853">
    <property type="component" value="Chromosome 3"/>
</dbReference>
<keyword evidence="2" id="KW-1185">Reference proteome</keyword>